<gene>
    <name evidence="6" type="ORF">PAHA3_2127</name>
</gene>
<evidence type="ECO:0000256" key="3">
    <source>
        <dbReference type="ARBA" id="ARBA00022801"/>
    </source>
</evidence>
<dbReference type="InterPro" id="IPR011650">
    <property type="entry name" value="Peptidase_M20_dimer"/>
</dbReference>
<dbReference type="Pfam" id="PF07687">
    <property type="entry name" value="M20_dimer"/>
    <property type="match status" value="1"/>
</dbReference>
<dbReference type="InterPro" id="IPR050072">
    <property type="entry name" value="Peptidase_M20A"/>
</dbReference>
<dbReference type="GO" id="GO:0016787">
    <property type="term" value="F:hydrolase activity"/>
    <property type="evidence" value="ECO:0007669"/>
    <property type="project" value="UniProtKB-KW"/>
</dbReference>
<dbReference type="InterPro" id="IPR029442">
    <property type="entry name" value="GyrI-like"/>
</dbReference>
<organism evidence="6 7">
    <name type="scientific">Paenibacillus amylolyticus</name>
    <dbReference type="NCBI Taxonomy" id="1451"/>
    <lineage>
        <taxon>Bacteria</taxon>
        <taxon>Bacillati</taxon>
        <taxon>Bacillota</taxon>
        <taxon>Bacilli</taxon>
        <taxon>Bacillales</taxon>
        <taxon>Paenibacillaceae</taxon>
        <taxon>Paenibacillus</taxon>
    </lineage>
</organism>
<dbReference type="PANTHER" id="PTHR43808:SF32">
    <property type="entry name" value="ARGE_DAPE-RELATED DEACYLASE"/>
    <property type="match status" value="1"/>
</dbReference>
<evidence type="ECO:0000256" key="1">
    <source>
        <dbReference type="ARBA" id="ARBA00001947"/>
    </source>
</evidence>
<comment type="cofactor">
    <cofactor evidence="1">
        <name>Zn(2+)</name>
        <dbReference type="ChEBI" id="CHEBI:29105"/>
    </cofactor>
</comment>
<dbReference type="SUPFAM" id="SSF55136">
    <property type="entry name" value="Probable bacterial effector-binding domain"/>
    <property type="match status" value="1"/>
</dbReference>
<dbReference type="Gene3D" id="3.40.630.10">
    <property type="entry name" value="Zn peptidases"/>
    <property type="match status" value="1"/>
</dbReference>
<dbReference type="Gene3D" id="3.20.80.10">
    <property type="entry name" value="Regulatory factor, effector binding domain"/>
    <property type="match status" value="1"/>
</dbReference>
<dbReference type="InterPro" id="IPR010499">
    <property type="entry name" value="AraC_E-bd"/>
</dbReference>
<dbReference type="InterPro" id="IPR002933">
    <property type="entry name" value="Peptidase_M20"/>
</dbReference>
<evidence type="ECO:0000313" key="6">
    <source>
        <dbReference type="EMBL" id="GAS82053.1"/>
    </source>
</evidence>
<dbReference type="SUPFAM" id="SSF53187">
    <property type="entry name" value="Zn-dependent exopeptidases"/>
    <property type="match status" value="1"/>
</dbReference>
<dbReference type="InterPro" id="IPR001261">
    <property type="entry name" value="ArgE/DapE_CS"/>
</dbReference>
<dbReference type="SUPFAM" id="SSF55031">
    <property type="entry name" value="Bacterial exopeptidase dimerisation domain"/>
    <property type="match status" value="1"/>
</dbReference>
<dbReference type="AlphaFoldDB" id="A0A117I1E8"/>
<proteinExistence type="predicted"/>
<dbReference type="Proteomes" id="UP000069697">
    <property type="component" value="Unassembled WGS sequence"/>
</dbReference>
<evidence type="ECO:0000259" key="5">
    <source>
        <dbReference type="SMART" id="SM00871"/>
    </source>
</evidence>
<dbReference type="InterPro" id="IPR011256">
    <property type="entry name" value="Reg_factor_effector_dom_sf"/>
</dbReference>
<dbReference type="EMBL" id="BCNV01000001">
    <property type="protein sequence ID" value="GAS82053.1"/>
    <property type="molecule type" value="Genomic_DNA"/>
</dbReference>
<protein>
    <submittedName>
        <fullName evidence="6">Acetylornithine deacetylase</fullName>
    </submittedName>
</protein>
<keyword evidence="3" id="KW-0378">Hydrolase</keyword>
<dbReference type="Gene3D" id="3.30.70.360">
    <property type="match status" value="1"/>
</dbReference>
<reference evidence="7" key="2">
    <citation type="submission" date="2016-01" db="EMBL/GenBank/DDBJ databases">
        <title>Draft Genome Sequence of Paenibacillus amylolyticus Heshi-A3 that Was Isolated from Fermented Rice Bran with Aging Salted Mackerel, Which Was Named Heshiko as Traditional Fermented Seafood in Japan.</title>
        <authorList>
            <person name="Akuzawa S."/>
            <person name="Nakagawa J."/>
            <person name="Kanekatsu T."/>
            <person name="Kubota E."/>
            <person name="Ohtake R."/>
            <person name="Suzuki T."/>
            <person name="Kanesaki Y."/>
        </authorList>
    </citation>
    <scope>NUCLEOTIDE SEQUENCE [LARGE SCALE GENOMIC DNA]</scope>
    <source>
        <strain evidence="7">Heshi-A3</strain>
    </source>
</reference>
<sequence>MDNQLQKIRDQILEWVERDEEKIVDLFSRLVKCETPSPPGDTRDAMALVQGHLDAEGLSYKEVNAEEMMPNIISSVQMPNEGRHLMFNGHLDVLPAGDEPGWIDDPWSGKIADGRVWGRGTSDMKAGVTAMLFAFTYLSQLRDELKGKISLTIVSDEETGYGRGTGYMFDQIESEMEADCVLTAEPSGTDAISFASKGYMQLNIRVATRGAISGYPNESKSSIRIASDIIRDLDELEGIQVDVPSSITDIISVPQRRERYDELRGEGAADILPLITVNIGTIEGGSSPSVISPDCMFSVSVVLPVGADPYVVFSKARDIVARYPEAEIELEGVDSADVSDPDSEMAHILQETVEGLGWTKPEMVPDVAISDCRYWRYRGTPAFWYGPDGSDCSAANESVSINELLHIVRTHALAAAKYLMKDQIKEVDSEENNPEESVVVSETKTKQVKHKPEIKSLPSLRVARITTKAKSFNHIDPIIGPLFDQLYLSLTEAGVSVGAVPIATFEEDEEGNGYELIVSAAYPVGPEVISGEGFEIVELPGIESAVTTVHRGSESTDATWNKLRRWISRNGYRPQEVYREFYIVAHPNPPELWATELQQLVTQK</sequence>
<dbReference type="GO" id="GO:0046872">
    <property type="term" value="F:metal ion binding"/>
    <property type="evidence" value="ECO:0007669"/>
    <property type="project" value="UniProtKB-KW"/>
</dbReference>
<dbReference type="InterPro" id="IPR036264">
    <property type="entry name" value="Bact_exopeptidase_dim_dom"/>
</dbReference>
<keyword evidence="2" id="KW-0479">Metal-binding</keyword>
<dbReference type="PANTHER" id="PTHR43808">
    <property type="entry name" value="ACETYLORNITHINE DEACETYLASE"/>
    <property type="match status" value="1"/>
</dbReference>
<accession>A0A117I1E8</accession>
<dbReference type="Pfam" id="PF01546">
    <property type="entry name" value="Peptidase_M20"/>
    <property type="match status" value="1"/>
</dbReference>
<dbReference type="RefSeq" id="WP_062834665.1">
    <property type="nucleotide sequence ID" value="NZ_BCNV01000001.1"/>
</dbReference>
<comment type="caution">
    <text evidence="6">The sequence shown here is derived from an EMBL/GenBank/DDBJ whole genome shotgun (WGS) entry which is preliminary data.</text>
</comment>
<name>A0A117I1E8_PAEAM</name>
<dbReference type="Pfam" id="PF06445">
    <property type="entry name" value="GyrI-like"/>
    <property type="match status" value="1"/>
</dbReference>
<evidence type="ECO:0000313" key="7">
    <source>
        <dbReference type="Proteomes" id="UP000069697"/>
    </source>
</evidence>
<evidence type="ECO:0000256" key="4">
    <source>
        <dbReference type="ARBA" id="ARBA00022833"/>
    </source>
</evidence>
<evidence type="ECO:0000256" key="2">
    <source>
        <dbReference type="ARBA" id="ARBA00022723"/>
    </source>
</evidence>
<feature type="domain" description="AraC effector-binding" evidence="5">
    <location>
        <begin position="450"/>
        <end position="602"/>
    </location>
</feature>
<keyword evidence="4" id="KW-0862">Zinc</keyword>
<reference evidence="6 7" key="1">
    <citation type="journal article" date="2016" name="Genome Announc.">
        <title>Draft Genome Sequence of Paenibacillus amylolyticus Heshi-A3, Isolated from Fermented Rice Bran in a Japanese Fermented Seafood Dish.</title>
        <authorList>
            <person name="Akuzawa S."/>
            <person name="Nagaoka J."/>
            <person name="Kanekatsu M."/>
            <person name="Kubota E."/>
            <person name="Ohtake R."/>
            <person name="Suzuki T."/>
            <person name="Kanesaki Y."/>
        </authorList>
    </citation>
    <scope>NUCLEOTIDE SEQUENCE [LARGE SCALE GENOMIC DNA]</scope>
    <source>
        <strain evidence="6 7">Heshi-A3</strain>
    </source>
</reference>
<dbReference type="SMART" id="SM00871">
    <property type="entry name" value="AraC_E_bind"/>
    <property type="match status" value="1"/>
</dbReference>
<dbReference type="PROSITE" id="PS00759">
    <property type="entry name" value="ARGE_DAPE_CPG2_2"/>
    <property type="match status" value="1"/>
</dbReference>